<sequence length="79" mass="8104">MTGSAGLVAVAEVVDRLGIVGALDEGIGPLKQRDRGLGGGALLVGMATSQLEGESSLAGLSRPPRWQPLRQAGRPTDIR</sequence>
<dbReference type="EMBL" id="CP002801">
    <property type="protein sequence ID" value="AEH10064.1"/>
    <property type="molecule type" value="Genomic_DNA"/>
</dbReference>
<organism evidence="2 3">
    <name type="scientific">Candidatus Protofrankia datiscae</name>
    <dbReference type="NCBI Taxonomy" id="2716812"/>
    <lineage>
        <taxon>Bacteria</taxon>
        <taxon>Bacillati</taxon>
        <taxon>Actinomycetota</taxon>
        <taxon>Actinomycetes</taxon>
        <taxon>Frankiales</taxon>
        <taxon>Frankiaceae</taxon>
        <taxon>Protofrankia</taxon>
    </lineage>
</organism>
<evidence type="ECO:0000313" key="3">
    <source>
        <dbReference type="Proteomes" id="UP000001549"/>
    </source>
</evidence>
<name>F8B4U1_9ACTN</name>
<proteinExistence type="predicted"/>
<reference evidence="2 3" key="1">
    <citation type="submission" date="2011-05" db="EMBL/GenBank/DDBJ databases">
        <title>Complete sequence of chromosome of Frankia symbiont of Datisca glomerata.</title>
        <authorList>
            <consortium name="US DOE Joint Genome Institute"/>
            <person name="Lucas S."/>
            <person name="Han J."/>
            <person name="Lapidus A."/>
            <person name="Cheng J.-F."/>
            <person name="Goodwin L."/>
            <person name="Pitluck S."/>
            <person name="Peters L."/>
            <person name="Mikhailova N."/>
            <person name="Chertkov O."/>
            <person name="Teshima H."/>
            <person name="Han C."/>
            <person name="Tapia R."/>
            <person name="Land M."/>
            <person name="Hauser L."/>
            <person name="Kyrpides N."/>
            <person name="Ivanova N."/>
            <person name="Pagani I."/>
            <person name="Berry A."/>
            <person name="Pawlowski K."/>
            <person name="Persson T."/>
            <person name="Vanden Heuvel B."/>
            <person name="Benson D."/>
            <person name="Woyke T."/>
        </authorList>
    </citation>
    <scope>NUCLEOTIDE SEQUENCE [LARGE SCALE GENOMIC DNA]</scope>
    <source>
        <strain evidence="3">4085684</strain>
    </source>
</reference>
<feature type="region of interest" description="Disordered" evidence="1">
    <location>
        <begin position="54"/>
        <end position="79"/>
    </location>
</feature>
<dbReference type="Proteomes" id="UP000001549">
    <property type="component" value="Chromosome"/>
</dbReference>
<dbReference type="HOGENOM" id="CLU_2600934_0_0_11"/>
<gene>
    <name evidence="2" type="ordered locus">FsymDg_2718</name>
</gene>
<accession>F8B4U1</accession>
<dbReference type="AlphaFoldDB" id="F8B4U1"/>
<protein>
    <submittedName>
        <fullName evidence="2">Uncharacterized protein</fullName>
    </submittedName>
</protein>
<keyword evidence="3" id="KW-1185">Reference proteome</keyword>
<evidence type="ECO:0000313" key="2">
    <source>
        <dbReference type="EMBL" id="AEH10064.1"/>
    </source>
</evidence>
<dbReference type="STRING" id="656024.FsymDg_2718"/>
<dbReference type="RefSeq" id="WP_013873977.1">
    <property type="nucleotide sequence ID" value="NC_015656.1"/>
</dbReference>
<dbReference type="KEGG" id="fsy:FsymDg_2718"/>
<evidence type="ECO:0000256" key="1">
    <source>
        <dbReference type="SAM" id="MobiDB-lite"/>
    </source>
</evidence>